<accession>G2TK27</accession>
<dbReference type="InterPro" id="IPR050832">
    <property type="entry name" value="Bact_Acetyltransf"/>
</dbReference>
<organism evidence="4 5">
    <name type="scientific">Heyndrickxia coagulans 36D1</name>
    <dbReference type="NCBI Taxonomy" id="345219"/>
    <lineage>
        <taxon>Bacteria</taxon>
        <taxon>Bacillati</taxon>
        <taxon>Bacillota</taxon>
        <taxon>Bacilli</taxon>
        <taxon>Bacillales</taxon>
        <taxon>Bacillaceae</taxon>
        <taxon>Heyndrickxia</taxon>
    </lineage>
</organism>
<evidence type="ECO:0000313" key="5">
    <source>
        <dbReference type="Proteomes" id="UP000009283"/>
    </source>
</evidence>
<keyword evidence="2" id="KW-0012">Acyltransferase</keyword>
<feature type="domain" description="N-acetyltransferase" evidence="3">
    <location>
        <begin position="24"/>
        <end position="170"/>
    </location>
</feature>
<sequence length="174" mass="19377">MDKKISVERKAFLTGEELGGLSDLLTRVVESGASVGFLPPLPLSAASAYWKNLICDDTILFIAKAGDKIAGTVQLQLCPKQNGLHRAEIAKLMTHPLYQRRGIGRLLMKEAEQWAKIHQRTLLVLDTREGDVSNRLYQSLGYTEAGRIPNYARSQHGGLDTTVLYYKWLSDPHA</sequence>
<keyword evidence="1 4" id="KW-0808">Transferase</keyword>
<evidence type="ECO:0000259" key="3">
    <source>
        <dbReference type="PROSITE" id="PS51186"/>
    </source>
</evidence>
<proteinExistence type="predicted"/>
<protein>
    <submittedName>
        <fullName evidence="4">GCN5-related N-acetyltransferase</fullName>
    </submittedName>
</protein>
<dbReference type="Proteomes" id="UP000009283">
    <property type="component" value="Chromosome"/>
</dbReference>
<dbReference type="GO" id="GO:0016747">
    <property type="term" value="F:acyltransferase activity, transferring groups other than amino-acyl groups"/>
    <property type="evidence" value="ECO:0007669"/>
    <property type="project" value="InterPro"/>
</dbReference>
<dbReference type="Gene3D" id="3.40.630.30">
    <property type="match status" value="1"/>
</dbReference>
<dbReference type="eggNOG" id="COG0456">
    <property type="taxonomic scope" value="Bacteria"/>
</dbReference>
<dbReference type="OrthoDB" id="3389160at2"/>
<dbReference type="InterPro" id="IPR000182">
    <property type="entry name" value="GNAT_dom"/>
</dbReference>
<dbReference type="AlphaFoldDB" id="G2TK27"/>
<dbReference type="RefSeq" id="WP_014097112.1">
    <property type="nucleotide sequence ID" value="NC_016023.1"/>
</dbReference>
<dbReference type="SUPFAM" id="SSF55729">
    <property type="entry name" value="Acyl-CoA N-acyltransferases (Nat)"/>
    <property type="match status" value="1"/>
</dbReference>
<dbReference type="HOGENOM" id="CLU_077728_1_1_9"/>
<evidence type="ECO:0000256" key="1">
    <source>
        <dbReference type="ARBA" id="ARBA00022679"/>
    </source>
</evidence>
<evidence type="ECO:0000256" key="2">
    <source>
        <dbReference type="ARBA" id="ARBA00023315"/>
    </source>
</evidence>
<dbReference type="KEGG" id="bag:Bcoa_1841"/>
<dbReference type="CDD" id="cd04301">
    <property type="entry name" value="NAT_SF"/>
    <property type="match status" value="1"/>
</dbReference>
<dbReference type="PANTHER" id="PTHR43877">
    <property type="entry name" value="AMINOALKYLPHOSPHONATE N-ACETYLTRANSFERASE-RELATED-RELATED"/>
    <property type="match status" value="1"/>
</dbReference>
<dbReference type="Pfam" id="PF00583">
    <property type="entry name" value="Acetyltransf_1"/>
    <property type="match status" value="1"/>
</dbReference>
<name>G2TK27_HEYCO</name>
<dbReference type="InterPro" id="IPR016181">
    <property type="entry name" value="Acyl_CoA_acyltransferase"/>
</dbReference>
<evidence type="ECO:0000313" key="4">
    <source>
        <dbReference type="EMBL" id="AEP01028.1"/>
    </source>
</evidence>
<reference evidence="4 5" key="1">
    <citation type="journal article" date="2011" name="Stand. Genomic Sci.">
        <title>Complete Genome Sequence of a thermotolerant sporogenic lactic acid bacterium, Bacillus coagulans strain 36D1.</title>
        <authorList>
            <person name="Rhee M.S."/>
            <person name="Moritz B.E."/>
            <person name="Xie G."/>
            <person name="Glavina Del Rio T."/>
            <person name="Dalin E."/>
            <person name="Tice H."/>
            <person name="Bruce D."/>
            <person name="Goodwin L."/>
            <person name="Chertkov O."/>
            <person name="Brettin T."/>
            <person name="Han C."/>
            <person name="Detter C."/>
            <person name="Pitluck S."/>
            <person name="Land M.L."/>
            <person name="Patel M."/>
            <person name="Ou M."/>
            <person name="Harbrucker R."/>
            <person name="Ingram L.O."/>
            <person name="Shanmugam K.T."/>
        </authorList>
    </citation>
    <scope>NUCLEOTIDE SEQUENCE [LARGE SCALE GENOMIC DNA]</scope>
    <source>
        <strain evidence="4 5">36D1</strain>
    </source>
</reference>
<dbReference type="EMBL" id="CP003056">
    <property type="protein sequence ID" value="AEP01028.1"/>
    <property type="molecule type" value="Genomic_DNA"/>
</dbReference>
<gene>
    <name evidence="4" type="ORF">Bcoa_1841</name>
</gene>
<dbReference type="PROSITE" id="PS51186">
    <property type="entry name" value="GNAT"/>
    <property type="match status" value="1"/>
</dbReference>